<accession>A0AAJ6NDP5</accession>
<reference evidence="2" key="1">
    <citation type="journal article" date="2023" name="Front. Microbiol.">
        <title>Phylogeography and host specificity of Pasteurellaceae pathogenic to sea-farmed fish in the north-east Atlantic.</title>
        <authorList>
            <person name="Gulla S."/>
            <person name="Colquhoun D.J."/>
            <person name="Olsen A.B."/>
            <person name="Spilsberg B."/>
            <person name="Lagesen K."/>
            <person name="Aakesson C.P."/>
            <person name="Strom S."/>
            <person name="Manji F."/>
            <person name="Birkbeck T.H."/>
            <person name="Nilsen H.K."/>
        </authorList>
    </citation>
    <scope>NUCLEOTIDE SEQUENCE</scope>
    <source>
        <strain evidence="2">98B1</strain>
    </source>
</reference>
<dbReference type="InterPro" id="IPR025331">
    <property type="entry name" value="TNT"/>
</dbReference>
<comment type="caution">
    <text evidence="2">The sequence shown here is derived from an EMBL/GenBank/DDBJ whole genome shotgun (WGS) entry which is preliminary data.</text>
</comment>
<name>A0AAJ6NDP5_9PAST</name>
<dbReference type="GO" id="GO:0050135">
    <property type="term" value="F:NADP+ nucleosidase activity"/>
    <property type="evidence" value="ECO:0007669"/>
    <property type="project" value="InterPro"/>
</dbReference>
<dbReference type="Pfam" id="PF14021">
    <property type="entry name" value="TNT"/>
    <property type="match status" value="1"/>
</dbReference>
<proteinExistence type="predicted"/>
<sequence>MTGRYTAPEGVPFEKRAMPGKESDYEIFKFKVKKPFESKRSKATPWFGKKGMGIQDRHVPISDLIKSGELEVIK</sequence>
<evidence type="ECO:0000313" key="3">
    <source>
        <dbReference type="Proteomes" id="UP001231736"/>
    </source>
</evidence>
<dbReference type="EMBL" id="JASAYT010000013">
    <property type="protein sequence ID" value="MDP8174867.1"/>
    <property type="molecule type" value="Genomic_DNA"/>
</dbReference>
<feature type="domain" description="TNT" evidence="1">
    <location>
        <begin position="2"/>
        <end position="71"/>
    </location>
</feature>
<dbReference type="AlphaFoldDB" id="A0AAJ6NDP5"/>
<evidence type="ECO:0000313" key="2">
    <source>
        <dbReference type="EMBL" id="MDP8174867.1"/>
    </source>
</evidence>
<evidence type="ECO:0000259" key="1">
    <source>
        <dbReference type="Pfam" id="PF14021"/>
    </source>
</evidence>
<gene>
    <name evidence="2" type="ORF">QJU97_05270</name>
</gene>
<dbReference type="Proteomes" id="UP001231736">
    <property type="component" value="Unassembled WGS sequence"/>
</dbReference>
<organism evidence="2 3">
    <name type="scientific">Phocoenobacter skyensis</name>
    <dbReference type="NCBI Taxonomy" id="97481"/>
    <lineage>
        <taxon>Bacteria</taxon>
        <taxon>Pseudomonadati</taxon>
        <taxon>Pseudomonadota</taxon>
        <taxon>Gammaproteobacteria</taxon>
        <taxon>Pasteurellales</taxon>
        <taxon>Pasteurellaceae</taxon>
        <taxon>Phocoenobacter</taxon>
    </lineage>
</organism>
<protein>
    <submittedName>
        <fullName evidence="2">TNT domain-containing protein</fullName>
    </submittedName>
</protein>